<accession>A0A1V8SQM7</accession>
<feature type="region of interest" description="Disordered" evidence="1">
    <location>
        <begin position="35"/>
        <end position="68"/>
    </location>
</feature>
<dbReference type="InParanoid" id="A0A1V8SQM7"/>
<dbReference type="EMBL" id="NAJO01000031">
    <property type="protein sequence ID" value="OQO01291.1"/>
    <property type="molecule type" value="Genomic_DNA"/>
</dbReference>
<organism evidence="2 3">
    <name type="scientific">Cryoendolithus antarcticus</name>
    <dbReference type="NCBI Taxonomy" id="1507870"/>
    <lineage>
        <taxon>Eukaryota</taxon>
        <taxon>Fungi</taxon>
        <taxon>Dikarya</taxon>
        <taxon>Ascomycota</taxon>
        <taxon>Pezizomycotina</taxon>
        <taxon>Dothideomycetes</taxon>
        <taxon>Dothideomycetidae</taxon>
        <taxon>Cladosporiales</taxon>
        <taxon>Cladosporiaceae</taxon>
        <taxon>Cryoendolithus</taxon>
    </lineage>
</organism>
<proteinExistence type="predicted"/>
<comment type="caution">
    <text evidence="2">The sequence shown here is derived from an EMBL/GenBank/DDBJ whole genome shotgun (WGS) entry which is preliminary data.</text>
</comment>
<dbReference type="OrthoDB" id="274752at2759"/>
<dbReference type="AlphaFoldDB" id="A0A1V8SQM7"/>
<protein>
    <recommendedName>
        <fullName evidence="4">ATP synthase subunit H, mitochondrial</fullName>
    </recommendedName>
</protein>
<dbReference type="Proteomes" id="UP000192596">
    <property type="component" value="Unassembled WGS sequence"/>
</dbReference>
<keyword evidence="3" id="KW-1185">Reference proteome</keyword>
<evidence type="ECO:0008006" key="4">
    <source>
        <dbReference type="Google" id="ProtNLM"/>
    </source>
</evidence>
<evidence type="ECO:0000256" key="1">
    <source>
        <dbReference type="SAM" id="MobiDB-lite"/>
    </source>
</evidence>
<dbReference type="STRING" id="1507870.A0A1V8SQM7"/>
<dbReference type="Pfam" id="PF10775">
    <property type="entry name" value="ATP_sub_h"/>
    <property type="match status" value="1"/>
</dbReference>
<dbReference type="PANTHER" id="PTHR28207:SF1">
    <property type="entry name" value="ATP SYNTHASE SUBUNIT H, MITOCHONDRIAL"/>
    <property type="match status" value="1"/>
</dbReference>
<evidence type="ECO:0000313" key="2">
    <source>
        <dbReference type="EMBL" id="OQO01291.1"/>
    </source>
</evidence>
<dbReference type="FunCoup" id="A0A1V8SQM7">
    <property type="interactions" value="194"/>
</dbReference>
<dbReference type="PANTHER" id="PTHR28207">
    <property type="entry name" value="ATP SYNTHASE SUBUNIT H, MITOCHONDRIAL"/>
    <property type="match status" value="1"/>
</dbReference>
<evidence type="ECO:0000313" key="3">
    <source>
        <dbReference type="Proteomes" id="UP000192596"/>
    </source>
</evidence>
<reference evidence="3" key="1">
    <citation type="submission" date="2017-03" db="EMBL/GenBank/DDBJ databases">
        <title>Genomes of endolithic fungi from Antarctica.</title>
        <authorList>
            <person name="Coleine C."/>
            <person name="Masonjones S."/>
            <person name="Stajich J.E."/>
        </authorList>
    </citation>
    <scope>NUCLEOTIDE SEQUENCE [LARGE SCALE GENOMIC DNA]</scope>
    <source>
        <strain evidence="3">CCFEE 5527</strain>
    </source>
</reference>
<name>A0A1V8SQM7_9PEZI</name>
<sequence length="108" mass="12174">MRQQSPLLRRTFIATPQVQADIVQDLYLRELKSYRSPPVKPSDSKGHVQEFTLPKAPPSPEEADIASELKAYESQVPEIEGQAEGGASKVEEDWFVEEAEEDETHAKH</sequence>
<dbReference type="InterPro" id="IPR019711">
    <property type="entry name" value="ATP_synth_F0_suH"/>
</dbReference>
<dbReference type="GO" id="GO:0046933">
    <property type="term" value="F:proton-transporting ATP synthase activity, rotational mechanism"/>
    <property type="evidence" value="ECO:0007669"/>
    <property type="project" value="TreeGrafter"/>
</dbReference>
<gene>
    <name evidence="2" type="ORF">B0A48_12844</name>
</gene>